<dbReference type="KEGG" id="aoe:Clos_2116"/>
<dbReference type="Proteomes" id="UP000000269">
    <property type="component" value="Chromosome"/>
</dbReference>
<evidence type="ECO:0000313" key="2">
    <source>
        <dbReference type="Proteomes" id="UP000000269"/>
    </source>
</evidence>
<sequence>MSDKILAANKLMEGQFSCVLVKDGEVLMTSKDRGIRPIIKMLMEDQNSLKDRVLADKIIGKAAALLVVFGQVEYLYAHVISDCAKNILEKNNIVVNYNHIVPYIMNEDGTDKCMMEKMVEDIEEPAEAFALFKDFFKDRL</sequence>
<evidence type="ECO:0008006" key="3">
    <source>
        <dbReference type="Google" id="ProtNLM"/>
    </source>
</evidence>
<name>A8MIM0_ALKOO</name>
<dbReference type="InterPro" id="IPR037081">
    <property type="entry name" value="Hyp_TM1506"/>
</dbReference>
<dbReference type="HOGENOM" id="CLU_121418_0_0_9"/>
<dbReference type="InterPro" id="IPR015067">
    <property type="entry name" value="DUF1893_TM1506-like"/>
</dbReference>
<dbReference type="EMBL" id="CP000853">
    <property type="protein sequence ID" value="ABW19652.1"/>
    <property type="molecule type" value="Genomic_DNA"/>
</dbReference>
<organism evidence="1 2">
    <name type="scientific">Alkaliphilus oremlandii (strain OhILAs)</name>
    <name type="common">Clostridium oremlandii (strain OhILAs)</name>
    <dbReference type="NCBI Taxonomy" id="350688"/>
    <lineage>
        <taxon>Bacteria</taxon>
        <taxon>Bacillati</taxon>
        <taxon>Bacillota</taxon>
        <taxon>Clostridia</taxon>
        <taxon>Peptostreptococcales</taxon>
        <taxon>Natronincolaceae</taxon>
        <taxon>Alkaliphilus</taxon>
    </lineage>
</organism>
<dbReference type="InterPro" id="IPR016193">
    <property type="entry name" value="Cytidine_deaminase-like"/>
</dbReference>
<dbReference type="GO" id="GO:0003824">
    <property type="term" value="F:catalytic activity"/>
    <property type="evidence" value="ECO:0007669"/>
    <property type="project" value="InterPro"/>
</dbReference>
<keyword evidence="2" id="KW-1185">Reference proteome</keyword>
<dbReference type="STRING" id="350688.Clos_2116"/>
<dbReference type="OrthoDB" id="9815422at2"/>
<dbReference type="RefSeq" id="WP_012159961.1">
    <property type="nucleotide sequence ID" value="NC_009922.1"/>
</dbReference>
<dbReference type="Pfam" id="PF08973">
    <property type="entry name" value="TM1506"/>
    <property type="match status" value="1"/>
</dbReference>
<proteinExistence type="predicted"/>
<protein>
    <recommendedName>
        <fullName evidence="3">DUF1893 domain-containing protein</fullName>
    </recommendedName>
</protein>
<gene>
    <name evidence="1" type="ordered locus">Clos_2116</name>
</gene>
<reference evidence="2" key="1">
    <citation type="submission" date="2007-10" db="EMBL/GenBank/DDBJ databases">
        <title>Complete genome of Alkaliphilus oremlandii OhILAs.</title>
        <authorList>
            <person name="Copeland A."/>
            <person name="Lucas S."/>
            <person name="Lapidus A."/>
            <person name="Barry K."/>
            <person name="Detter J.C."/>
            <person name="Glavina del Rio T."/>
            <person name="Hammon N."/>
            <person name="Israni S."/>
            <person name="Dalin E."/>
            <person name="Tice H."/>
            <person name="Pitluck S."/>
            <person name="Chain P."/>
            <person name="Malfatti S."/>
            <person name="Shin M."/>
            <person name="Vergez L."/>
            <person name="Schmutz J."/>
            <person name="Larimer F."/>
            <person name="Land M."/>
            <person name="Hauser L."/>
            <person name="Kyrpides N."/>
            <person name="Mikhailova N."/>
            <person name="Stolz J.F."/>
            <person name="Dawson A."/>
            <person name="Fisher E."/>
            <person name="Crable B."/>
            <person name="Perera E."/>
            <person name="Lisak J."/>
            <person name="Ranganathan M."/>
            <person name="Basu P."/>
            <person name="Richardson P."/>
        </authorList>
    </citation>
    <scope>NUCLEOTIDE SEQUENCE [LARGE SCALE GENOMIC DNA]</scope>
    <source>
        <strain evidence="2">OhILAs</strain>
    </source>
</reference>
<dbReference type="SUPFAM" id="SSF53927">
    <property type="entry name" value="Cytidine deaminase-like"/>
    <property type="match status" value="1"/>
</dbReference>
<dbReference type="eggNOG" id="ENOG50332RU">
    <property type="taxonomic scope" value="Bacteria"/>
</dbReference>
<dbReference type="Gene3D" id="3.40.140.30">
    <property type="entry name" value="Hypothetical protein TM1506"/>
    <property type="match status" value="1"/>
</dbReference>
<accession>A8MIM0</accession>
<dbReference type="AlphaFoldDB" id="A8MIM0"/>
<evidence type="ECO:0000313" key="1">
    <source>
        <dbReference type="EMBL" id="ABW19652.1"/>
    </source>
</evidence>